<name>A0A0F1AU62_9ENTR</name>
<dbReference type="OrthoDB" id="5295915at2"/>
<dbReference type="EMBL" id="JZYX01000031">
    <property type="protein sequence ID" value="KJN25432.1"/>
    <property type="molecule type" value="Genomic_DNA"/>
</dbReference>
<evidence type="ECO:0000313" key="8">
    <source>
        <dbReference type="Proteomes" id="UP000033352"/>
    </source>
</evidence>
<dbReference type="SUPFAM" id="SSF56925">
    <property type="entry name" value="OMPA-like"/>
    <property type="match status" value="1"/>
</dbReference>
<keyword evidence="4" id="KW-0472">Membrane</keyword>
<evidence type="ECO:0000256" key="1">
    <source>
        <dbReference type="ARBA" id="ARBA00004442"/>
    </source>
</evidence>
<reference evidence="7 8" key="1">
    <citation type="submission" date="2015-03" db="EMBL/GenBank/DDBJ databases">
        <authorList>
            <person name="McCorrison J."/>
            <person name="Sanka R."/>
            <person name="Adams M."/>
            <person name="Brinkac L."/>
            <person name="Nierman W."/>
            <person name="Sutton G."/>
            <person name="Nelson K."/>
            <person name="Kiedrowski L."/>
            <person name="Guerrero D."/>
            <person name="Bonomo R."/>
        </authorList>
    </citation>
    <scope>NUCLEOTIDE SEQUENCE [LARGE SCALE GENOMIC DNA]</scope>
    <source>
        <strain evidence="7 8">35699</strain>
    </source>
</reference>
<proteinExistence type="inferred from homology"/>
<evidence type="ECO:0000256" key="5">
    <source>
        <dbReference type="ARBA" id="ARBA00023237"/>
    </source>
</evidence>
<evidence type="ECO:0000313" key="7">
    <source>
        <dbReference type="EMBL" id="KJN25432.1"/>
    </source>
</evidence>
<protein>
    <submittedName>
        <fullName evidence="7">Membrane protein</fullName>
    </submittedName>
</protein>
<dbReference type="InterPro" id="IPR010583">
    <property type="entry name" value="MipA"/>
</dbReference>
<evidence type="ECO:0000256" key="3">
    <source>
        <dbReference type="ARBA" id="ARBA00022729"/>
    </source>
</evidence>
<sequence>MTIKYNLLIAATLFATTSAMAGDFSLGAGAVFNESPYKGYNENTTAVPLISYEGDRFYVRQTTGGWILWKDAKNEFSLTASWMPLHFDPEDNDDHQMKKLDERKASAFLGGAYYRHESWGSLKVAVAGDAMDESGGVVGEVSYFHPIRMERLTLTPSVGVFYSDESYNDYYYGVSGSESRRSGLDEYTAGDSWTPYVGLAAKYQLTEKLFLNASAVYTVLPDDVKNSPMIDRDDSFALMTGLTWRF</sequence>
<organism evidence="7 8">
    <name type="scientific">Enterobacter sichuanensis</name>
    <dbReference type="NCBI Taxonomy" id="2071710"/>
    <lineage>
        <taxon>Bacteria</taxon>
        <taxon>Pseudomonadati</taxon>
        <taxon>Pseudomonadota</taxon>
        <taxon>Gammaproteobacteria</taxon>
        <taxon>Enterobacterales</taxon>
        <taxon>Enterobacteriaceae</taxon>
        <taxon>Enterobacter</taxon>
        <taxon>Enterobacter cloacae complex</taxon>
    </lineage>
</organism>
<comment type="caution">
    <text evidence="7">The sequence shown here is derived from an EMBL/GenBank/DDBJ whole genome shotgun (WGS) entry which is preliminary data.</text>
</comment>
<dbReference type="GO" id="GO:0009279">
    <property type="term" value="C:cell outer membrane"/>
    <property type="evidence" value="ECO:0007669"/>
    <property type="project" value="UniProtKB-SubCell"/>
</dbReference>
<dbReference type="PANTHER" id="PTHR38776:SF1">
    <property type="entry name" value="MLTA-INTERACTING PROTEIN-RELATED"/>
    <property type="match status" value="1"/>
</dbReference>
<keyword evidence="5" id="KW-0998">Cell outer membrane</keyword>
<feature type="chain" id="PRO_5002448625" evidence="6">
    <location>
        <begin position="22"/>
        <end position="246"/>
    </location>
</feature>
<evidence type="ECO:0000256" key="4">
    <source>
        <dbReference type="ARBA" id="ARBA00023136"/>
    </source>
</evidence>
<gene>
    <name evidence="7" type="ORF">SS37_15195</name>
</gene>
<dbReference type="Pfam" id="PF06629">
    <property type="entry name" value="MipA"/>
    <property type="match status" value="1"/>
</dbReference>
<feature type="signal peptide" evidence="6">
    <location>
        <begin position="1"/>
        <end position="21"/>
    </location>
</feature>
<evidence type="ECO:0000256" key="2">
    <source>
        <dbReference type="ARBA" id="ARBA00005722"/>
    </source>
</evidence>
<keyword evidence="3 6" id="KW-0732">Signal</keyword>
<dbReference type="PATRIC" id="fig|1619248.3.peg.2393"/>
<dbReference type="PANTHER" id="PTHR38776">
    <property type="entry name" value="MLTA-INTERACTING PROTEIN-RELATED"/>
    <property type="match status" value="1"/>
</dbReference>
<comment type="similarity">
    <text evidence="2">Belongs to the MipA/OmpV family.</text>
</comment>
<accession>A0A0F1AU62</accession>
<dbReference type="AlphaFoldDB" id="A0A0F1AU62"/>
<comment type="subcellular location">
    <subcellularLocation>
        <location evidence="1">Cell outer membrane</location>
    </subcellularLocation>
</comment>
<dbReference type="Gene3D" id="2.40.160.20">
    <property type="match status" value="1"/>
</dbReference>
<dbReference type="GO" id="GO:0009252">
    <property type="term" value="P:peptidoglycan biosynthetic process"/>
    <property type="evidence" value="ECO:0007669"/>
    <property type="project" value="TreeGrafter"/>
</dbReference>
<dbReference type="InterPro" id="IPR011250">
    <property type="entry name" value="OMP/PagP_B-barrel"/>
</dbReference>
<dbReference type="RefSeq" id="WP_045286020.1">
    <property type="nucleotide sequence ID" value="NZ_JZYX01000031.1"/>
</dbReference>
<dbReference type="Proteomes" id="UP000033352">
    <property type="component" value="Unassembled WGS sequence"/>
</dbReference>
<evidence type="ECO:0000256" key="6">
    <source>
        <dbReference type="SAM" id="SignalP"/>
    </source>
</evidence>